<keyword evidence="6 8" id="KW-0472">Membrane</keyword>
<evidence type="ECO:0000256" key="2">
    <source>
        <dbReference type="ARBA" id="ARBA00004236"/>
    </source>
</evidence>
<dbReference type="InterPro" id="IPR055272">
    <property type="entry name" value="POPDC1-3_dom"/>
</dbReference>
<protein>
    <submittedName>
        <fullName evidence="10">Blood vessel epicardial substance</fullName>
    </submittedName>
</protein>
<accession>A0A154NW12</accession>
<dbReference type="EMBL" id="KQ434769">
    <property type="protein sequence ID" value="KZC03761.1"/>
    <property type="molecule type" value="Genomic_DNA"/>
</dbReference>
<dbReference type="GO" id="GO:0030552">
    <property type="term" value="F:cAMP binding"/>
    <property type="evidence" value="ECO:0007669"/>
    <property type="project" value="TreeGrafter"/>
</dbReference>
<feature type="region of interest" description="Disordered" evidence="7">
    <location>
        <begin position="354"/>
        <end position="379"/>
    </location>
</feature>
<feature type="domain" description="POPDC1-3" evidence="9">
    <location>
        <begin position="94"/>
        <end position="320"/>
    </location>
</feature>
<evidence type="ECO:0000256" key="8">
    <source>
        <dbReference type="SAM" id="Phobius"/>
    </source>
</evidence>
<evidence type="ECO:0000256" key="6">
    <source>
        <dbReference type="ARBA" id="ARBA00023136"/>
    </source>
</evidence>
<dbReference type="GO" id="GO:0051146">
    <property type="term" value="P:striated muscle cell differentiation"/>
    <property type="evidence" value="ECO:0007669"/>
    <property type="project" value="TreeGrafter"/>
</dbReference>
<dbReference type="InterPro" id="IPR006916">
    <property type="entry name" value="POPDC1-3"/>
</dbReference>
<dbReference type="GO" id="GO:0007507">
    <property type="term" value="P:heart development"/>
    <property type="evidence" value="ECO:0007669"/>
    <property type="project" value="TreeGrafter"/>
</dbReference>
<proteinExistence type="predicted"/>
<keyword evidence="4 8" id="KW-0812">Transmembrane</keyword>
<evidence type="ECO:0000256" key="4">
    <source>
        <dbReference type="ARBA" id="ARBA00022692"/>
    </source>
</evidence>
<evidence type="ECO:0000256" key="7">
    <source>
        <dbReference type="SAM" id="MobiDB-lite"/>
    </source>
</evidence>
<dbReference type="OrthoDB" id="425611at2759"/>
<evidence type="ECO:0000313" key="10">
    <source>
        <dbReference type="EMBL" id="KZC03761.1"/>
    </source>
</evidence>
<feature type="region of interest" description="Disordered" evidence="7">
    <location>
        <begin position="603"/>
        <end position="631"/>
    </location>
</feature>
<feature type="region of interest" description="Disordered" evidence="7">
    <location>
        <begin position="1"/>
        <end position="31"/>
    </location>
</feature>
<comment type="subcellular location">
    <subcellularLocation>
        <location evidence="2">Cell membrane</location>
    </subcellularLocation>
    <subcellularLocation>
        <location evidence="1">Membrane</location>
        <topology evidence="1">Multi-pass membrane protein</topology>
    </subcellularLocation>
</comment>
<keyword evidence="3" id="KW-1003">Cell membrane</keyword>
<dbReference type="GO" id="GO:0042391">
    <property type="term" value="P:regulation of membrane potential"/>
    <property type="evidence" value="ECO:0007669"/>
    <property type="project" value="TreeGrafter"/>
</dbReference>
<sequence length="631" mass="69219">MANTTDAPSPASSLLSSTTTTPFTSPTSTSYSTEGYTFNYSGLPSLGGYSLEDLNYTELWVDVWNSTEASNVTERLNTTVLTSGGGYCDEWEAAQHKLFQAANLFFAAAFLVPRSFKASVLALRTFLTAGFMLAALWAGITICALDAMLWCLALGLLNGIHSLILACRFLPPALSPELAELYLKLFKPYKVSKKHFQELAKEARILKLDSGQTYATEGVTPADERLSILLRGRLKVTCDGTHLHYIKAYQFVDSPEWEAMHENIDDVFQVTIRAEESSMYICWTRLKLLRVLRHRPLLKVVLNTLIGKDITSKLYALNEQLAGVAAASETSSSNPYRGVARSLSVDAVNTETAGRVRSTTWKAQRRHSNPRSDRSSPSRYSHQYWAPVVANHFPPTSPFAPGQNLGYSLLPQGVQFSPPPRAPLLSHQPLTRQRSGGTSGDYTLLPQTPKLERKRSKKGTREVKERQLEVASSLTLRCLILLATAGHTVLTVEAFGIAFLIVQQTTQISLLIGDIRNARMTVARRGGPCQRASAISIAAAFRLAPSRSHRTVSASMTRPPRLVAASERPVSNLRTAYPADGSSCPAWCRVTPGRHGRQELTHIHTTTEGHSDSASMSPGRLSTARKAPRSS</sequence>
<dbReference type="PANTHER" id="PTHR12101">
    <property type="entry name" value="POPEYE DOMAIN CONTAINING PROTEIN"/>
    <property type="match status" value="1"/>
</dbReference>
<evidence type="ECO:0000256" key="5">
    <source>
        <dbReference type="ARBA" id="ARBA00022989"/>
    </source>
</evidence>
<evidence type="ECO:0000256" key="3">
    <source>
        <dbReference type="ARBA" id="ARBA00022475"/>
    </source>
</evidence>
<gene>
    <name evidence="10" type="ORF">WN55_04217</name>
</gene>
<dbReference type="PANTHER" id="PTHR12101:SF17">
    <property type="entry name" value="BLOOD VESSEL EPICARDIAL SUBSTANCE"/>
    <property type="match status" value="1"/>
</dbReference>
<dbReference type="Pfam" id="PF04831">
    <property type="entry name" value="POPDC1-3"/>
    <property type="match status" value="1"/>
</dbReference>
<name>A0A154NW12_DUFNO</name>
<evidence type="ECO:0000313" key="11">
    <source>
        <dbReference type="Proteomes" id="UP000076502"/>
    </source>
</evidence>
<feature type="transmembrane region" description="Helical" evidence="8">
    <location>
        <begin position="121"/>
        <end position="141"/>
    </location>
</feature>
<dbReference type="Proteomes" id="UP000076502">
    <property type="component" value="Unassembled WGS sequence"/>
</dbReference>
<dbReference type="AlphaFoldDB" id="A0A154NW12"/>
<dbReference type="GO" id="GO:0042383">
    <property type="term" value="C:sarcolemma"/>
    <property type="evidence" value="ECO:0007669"/>
    <property type="project" value="TreeGrafter"/>
</dbReference>
<evidence type="ECO:0000256" key="1">
    <source>
        <dbReference type="ARBA" id="ARBA00004141"/>
    </source>
</evidence>
<evidence type="ECO:0000259" key="9">
    <source>
        <dbReference type="Pfam" id="PF04831"/>
    </source>
</evidence>
<organism evidence="10 11">
    <name type="scientific">Dufourea novaeangliae</name>
    <name type="common">Sweat bee</name>
    <dbReference type="NCBI Taxonomy" id="178035"/>
    <lineage>
        <taxon>Eukaryota</taxon>
        <taxon>Metazoa</taxon>
        <taxon>Ecdysozoa</taxon>
        <taxon>Arthropoda</taxon>
        <taxon>Hexapoda</taxon>
        <taxon>Insecta</taxon>
        <taxon>Pterygota</taxon>
        <taxon>Neoptera</taxon>
        <taxon>Endopterygota</taxon>
        <taxon>Hymenoptera</taxon>
        <taxon>Apocrita</taxon>
        <taxon>Aculeata</taxon>
        <taxon>Apoidea</taxon>
        <taxon>Anthophila</taxon>
        <taxon>Halictidae</taxon>
        <taxon>Rophitinae</taxon>
        <taxon>Dufourea</taxon>
    </lineage>
</organism>
<feature type="region of interest" description="Disordered" evidence="7">
    <location>
        <begin position="418"/>
        <end position="464"/>
    </location>
</feature>
<keyword evidence="5 8" id="KW-1133">Transmembrane helix</keyword>
<reference evidence="10 11" key="1">
    <citation type="submission" date="2015-07" db="EMBL/GenBank/DDBJ databases">
        <title>The genome of Dufourea novaeangliae.</title>
        <authorList>
            <person name="Pan H."/>
            <person name="Kapheim K."/>
        </authorList>
    </citation>
    <scope>NUCLEOTIDE SEQUENCE [LARGE SCALE GENOMIC DNA]</scope>
    <source>
        <strain evidence="10">0120121106</strain>
        <tissue evidence="10">Whole body</tissue>
    </source>
</reference>
<keyword evidence="11" id="KW-1185">Reference proteome</keyword>